<evidence type="ECO:0000256" key="2">
    <source>
        <dbReference type="ARBA" id="ARBA00006432"/>
    </source>
</evidence>
<dbReference type="InterPro" id="IPR020806">
    <property type="entry name" value="PKS_PP-bd"/>
</dbReference>
<dbReference type="GO" id="GO:0009366">
    <property type="term" value="C:enterobactin synthetase complex"/>
    <property type="evidence" value="ECO:0007669"/>
    <property type="project" value="TreeGrafter"/>
</dbReference>
<dbReference type="InterPro" id="IPR036736">
    <property type="entry name" value="ACP-like_sf"/>
</dbReference>
<keyword evidence="3" id="KW-0596">Phosphopantetheine</keyword>
<dbReference type="Gene3D" id="3.40.50.1820">
    <property type="entry name" value="alpha/beta hydrolase"/>
    <property type="match status" value="1"/>
</dbReference>
<protein>
    <submittedName>
        <fullName evidence="6">Amino acid adenylation domain-containing protein</fullName>
    </submittedName>
</protein>
<evidence type="ECO:0000259" key="5">
    <source>
        <dbReference type="PROSITE" id="PS50075"/>
    </source>
</evidence>
<dbReference type="PANTHER" id="PTHR45527">
    <property type="entry name" value="NONRIBOSOMAL PEPTIDE SYNTHETASE"/>
    <property type="match status" value="1"/>
</dbReference>
<proteinExistence type="inferred from homology"/>
<dbReference type="Pfam" id="PF00668">
    <property type="entry name" value="Condensation"/>
    <property type="match status" value="2"/>
</dbReference>
<dbReference type="GO" id="GO:0072330">
    <property type="term" value="P:monocarboxylic acid biosynthetic process"/>
    <property type="evidence" value="ECO:0007669"/>
    <property type="project" value="UniProtKB-ARBA"/>
</dbReference>
<dbReference type="FunFam" id="3.40.50.980:FF:000001">
    <property type="entry name" value="Non-ribosomal peptide synthetase"/>
    <property type="match status" value="2"/>
</dbReference>
<dbReference type="GO" id="GO:0005829">
    <property type="term" value="C:cytosol"/>
    <property type="evidence" value="ECO:0007669"/>
    <property type="project" value="TreeGrafter"/>
</dbReference>
<keyword evidence="7" id="KW-1185">Reference proteome</keyword>
<dbReference type="SUPFAM" id="SSF53474">
    <property type="entry name" value="alpha/beta-Hydrolases"/>
    <property type="match status" value="1"/>
</dbReference>
<accession>A0A846ZE93</accession>
<dbReference type="Pfam" id="PF00501">
    <property type="entry name" value="AMP-binding"/>
    <property type="match status" value="2"/>
</dbReference>
<dbReference type="GO" id="GO:0047527">
    <property type="term" value="F:2,3-dihydroxybenzoate-serine ligase activity"/>
    <property type="evidence" value="ECO:0007669"/>
    <property type="project" value="TreeGrafter"/>
</dbReference>
<comment type="cofactor">
    <cofactor evidence="1">
        <name>pantetheine 4'-phosphate</name>
        <dbReference type="ChEBI" id="CHEBI:47942"/>
    </cofactor>
</comment>
<dbReference type="Pfam" id="PF13193">
    <property type="entry name" value="AMP-binding_C"/>
    <property type="match status" value="2"/>
</dbReference>
<dbReference type="Gene3D" id="3.30.559.30">
    <property type="entry name" value="Nonribosomal peptide synthetase, condensation domain"/>
    <property type="match status" value="2"/>
</dbReference>
<dbReference type="InterPro" id="IPR010071">
    <property type="entry name" value="AA_adenyl_dom"/>
</dbReference>
<dbReference type="SMART" id="SM00823">
    <property type="entry name" value="PKS_PP"/>
    <property type="match status" value="2"/>
</dbReference>
<dbReference type="FunFam" id="1.10.1200.10:FF:000005">
    <property type="entry name" value="Nonribosomal peptide synthetase 1"/>
    <property type="match status" value="1"/>
</dbReference>
<comment type="similarity">
    <text evidence="2">Belongs to the ATP-dependent AMP-binding enzyme family.</text>
</comment>
<gene>
    <name evidence="6" type="ORF">HF690_00275</name>
</gene>
<feature type="domain" description="Carrier" evidence="5">
    <location>
        <begin position="2118"/>
        <end position="2193"/>
    </location>
</feature>
<evidence type="ECO:0000313" key="7">
    <source>
        <dbReference type="Proteomes" id="UP000541636"/>
    </source>
</evidence>
<dbReference type="PANTHER" id="PTHR45527:SF1">
    <property type="entry name" value="FATTY ACID SYNTHASE"/>
    <property type="match status" value="1"/>
</dbReference>
<dbReference type="InterPro" id="IPR044894">
    <property type="entry name" value="TubC_N_sf"/>
</dbReference>
<dbReference type="InterPro" id="IPR041464">
    <property type="entry name" value="TubC_N"/>
</dbReference>
<dbReference type="InterPro" id="IPR045851">
    <property type="entry name" value="AMP-bd_C_sf"/>
</dbReference>
<dbReference type="Gene3D" id="3.40.50.980">
    <property type="match status" value="4"/>
</dbReference>
<dbReference type="NCBIfam" id="NF003417">
    <property type="entry name" value="PRK04813.1"/>
    <property type="match status" value="2"/>
</dbReference>
<dbReference type="NCBIfam" id="TIGR01733">
    <property type="entry name" value="AA-adenyl-dom"/>
    <property type="match status" value="2"/>
</dbReference>
<keyword evidence="4" id="KW-0597">Phosphoprotein</keyword>
<dbReference type="Pfam" id="PF18563">
    <property type="entry name" value="TubC_N"/>
    <property type="match status" value="1"/>
</dbReference>
<dbReference type="RefSeq" id="WP_168608064.1">
    <property type="nucleotide sequence ID" value="NZ_JAAZQD010000001.1"/>
</dbReference>
<dbReference type="SUPFAM" id="SSF52777">
    <property type="entry name" value="CoA-dependent acyltransferases"/>
    <property type="match status" value="4"/>
</dbReference>
<dbReference type="CDD" id="cd17646">
    <property type="entry name" value="A_NRPS_AB3403-like"/>
    <property type="match status" value="1"/>
</dbReference>
<comment type="caution">
    <text evidence="6">The sequence shown here is derived from an EMBL/GenBank/DDBJ whole genome shotgun (WGS) entry which is preliminary data.</text>
</comment>
<dbReference type="InterPro" id="IPR000873">
    <property type="entry name" value="AMP-dep_synth/lig_dom"/>
</dbReference>
<evidence type="ECO:0000256" key="1">
    <source>
        <dbReference type="ARBA" id="ARBA00001957"/>
    </source>
</evidence>
<dbReference type="Gene3D" id="1.10.1200.10">
    <property type="entry name" value="ACP-like"/>
    <property type="match status" value="1"/>
</dbReference>
<dbReference type="GO" id="GO:0031177">
    <property type="term" value="F:phosphopantetheine binding"/>
    <property type="evidence" value="ECO:0007669"/>
    <property type="project" value="InterPro"/>
</dbReference>
<dbReference type="Gene3D" id="3.30.559.10">
    <property type="entry name" value="Chloramphenicol acetyltransferase-like domain"/>
    <property type="match status" value="2"/>
</dbReference>
<dbReference type="InterPro" id="IPR023213">
    <property type="entry name" value="CAT-like_dom_sf"/>
</dbReference>
<dbReference type="GO" id="GO:0009239">
    <property type="term" value="P:enterobactin biosynthetic process"/>
    <property type="evidence" value="ECO:0007669"/>
    <property type="project" value="TreeGrafter"/>
</dbReference>
<reference evidence="6 7" key="1">
    <citation type="journal article" date="2017" name="Int. J. Syst. Evol. Microbiol.">
        <title>Oleiagrimonas citrea sp. nov., a marine bacterium isolated from tidal flat sediment and emended description of the genus Oleiagrimonas Fang et al. 2015 and Oleiagrimonas soli.</title>
        <authorList>
            <person name="Yang S.H."/>
            <person name="Seo H.S."/>
            <person name="Seong C.N."/>
            <person name="Kwon K.K."/>
        </authorList>
    </citation>
    <scope>NUCLEOTIDE SEQUENCE [LARGE SCALE GENOMIC DNA]</scope>
    <source>
        <strain evidence="6 7">MEBiC09124</strain>
    </source>
</reference>
<dbReference type="Gene3D" id="1.10.10.1830">
    <property type="entry name" value="Non-ribosomal peptide synthase, adenylation domain"/>
    <property type="match status" value="1"/>
</dbReference>
<name>A0A846ZE93_9GAMM</name>
<dbReference type="PROSITE" id="PS50075">
    <property type="entry name" value="CARRIER"/>
    <property type="match status" value="2"/>
</dbReference>
<dbReference type="EMBL" id="JAAZQD010000001">
    <property type="protein sequence ID" value="NKZ37386.1"/>
    <property type="molecule type" value="Genomic_DNA"/>
</dbReference>
<dbReference type="GO" id="GO:0043041">
    <property type="term" value="P:amino acid activation for nonribosomal peptide biosynthetic process"/>
    <property type="evidence" value="ECO:0007669"/>
    <property type="project" value="TreeGrafter"/>
</dbReference>
<sequence>MHIEQLTEELAAEGIYLAVRNGKLVCKTSEGALTPERRRLISERKADFIAFLNQGAGAANSPAPALKKRVSGSSRLSPTQQRLWFVDQLTESSGNYAIPVIHRLNGVLDEGALERALLRVVMRHDSLRTVIAMQEGEPIARVDAADNLSLVAQSLEALNADEQERAVLSRLRQSLVKPFDLSSEIPLRAELFRLAPDAHVLMLVLHHIASDGWSVENLLQELSTLYAAFHEGHADPLPPLPLQYADYAVWQREWLHGERLQKMLAYWREQLAAAPASHSLPLDRPRPARPLREGHSWRHRLSATLHNALRAVSRDCGTTLFMTMQAAFAVLIARWSACDDVLIGTPVANRPRPELTPLIGFFANTLVLRLRLANDMSFTDVLKQAKATALDAYDHQHLPFDMLVEELNPPRSLSLPPVFQIMFSLQDIDENHALDLPGIRTEAIVPDAINAKFDISLSLQEAADGLVVCWDHSRELFDVETIASLGKSFEILLEAVAQDPSQLIQELPLLDQVAEAQVLALTESETRPLEETCLHTLFERQVARQPDAPALIQAGEVWSYAELNRRANRLAHHLNRLGAGPEMPIAVVLERSPALLVGLLAILKSGGTYVPLEPDQPRERLRFLLADSEPRIVLCCNSTRVAIQEAWPNPGTGRPAATLLNVDTDASNWANENEDAPTLAESGTTPDHLAYVIYTSGSTGHPKGVMNTHRAVVNRLFRLQEDYPYSSSDRVLQKTPIGFDVSVREIFSTLLAGACLVQARPDGHKDPTYLIEVIAREKITAISFVPSMLQVFLDHPDLSKCQSLRHIFSGGEALSGSLAKRCREMLPDASLYNFYGPTEAAINVTAWSCPGVPSPSSISPIGYPGGNVCIYILDPMDRPVPRGMGGEIHIGGVQVARGYLGRPELTAERFVPDPFSKLPGARMYRTGDLGRLRSDDTIEYLGRNDFQVKIRGQRIELGEIEAQLRQTPGVENAVVRLHVDDRSSSRLVAYLVPDRSRTNGDAWIEEVRRRLQSQLPSHMLPTAYMELAQLPVTANGKLDITALPHPDDAIHPATAYEAPETPLEQELAVQWEDLLGHGPVGVTANFFDLGGHSLLLTRLHNRVTAEYGIDLALRQLFEAQTVRDQAAIIASLRKGSSSTVDAFLQPRPTGVPTVLSFAQQRLWFIDQMEEVRAVYNIPCALRLKGTLHANALHRALEAIVQRHEVLRTTFVSEKGEARPKLIDDFDLCMPVHDLRELDIAAREEAIRRCLRTETEQPFDLRSDRPFRVQLLHLANEEHVLLLTLHHIAADGWSMSVLLRELAELYEAEVGMKTSALPDLSLQYADYAYWQRQWLRGERLEAQLSYWERQLAELPAVHNLPLDFPRPELQRHRGAIHKQRMPRAIQDGLKQLARSHGATLFMTFQAVFAVLLARWSGDTDIVMGTPIANRRHEGLAPLIGFFVNSLVLRNDLSGNPRFTDVLSAAKVMALDAYQHQDLPFEMLVDRLRPQRSLSHSPLFQVMLALENNADAIVPFGDLEVTDMADGSGTHYAKFDLTLNLRETPKGLEAIWDYNCDLFRSETMVRIADSFVVLLQNILAAPEQRIQELPLIEKGTCSQQRVKGPVRPLPEVVGVHQLIASMARSAPNASAVCREGRCIDYDTLNRRANQIAHALRDLGVRPDRRVAIHTDRSIETVVGILAVLKAGGAYVPLDPAHPPDRLMGMLRDCDADVILTQSHLQEHLTHCETPRLMLDNEACFASFSDADPEVGELERGHLAYVIYTSGSTGVPKGVMIEHGSLLNMVESCRPLLEDDQPIASAWWASFGFDVSVFEILTALAMGGAVHVVPEEIRIDVKAYIQWLCHHQITQAFLAPFIVRRLRDFPDQCIADLSLRRLWTGVEPLQESELHRIQRLLPEALFVNSYGPTEITFYCTHYDQIRDLRRTAPIGRPMANTSIEVLDEAMQPVPDGVVGEVYVIGACVGRGYLNQPERTAERFLRTPCGTRMYKTGDRARWTAEGQLEFRGRQDFQIKLNGVRIELGEIETTLAEHPGVREVAVLVRTDQGEENRKLVAYVVPRANNDLSIDQLREYMGEHLPPYMLPSAYVVMEALPLTVSGKLDARALPAPTLGAFANSAYMPPANDLEQRLVDLWKEVLQLEQVSVTANFFDLGGHSLKAVLLMSRLREEIGKAIPIATLFKAPSIRALAAHIEENRPESDDTLVRLRQGGSLKPLFVFHAAGGDVLCYHPMLRHLDPDIPIYGFHRKELAQQRVPAIHSIERLADEYVSRLLEEQSEGPYYLAGWSSGGLLALEVAARLEARGLDVAAIMLIDSMLAKGTEVPVHLKVRGLEAFAQASPQAACALMREFDPSLPDVTPREDLLPISTSDYFNYMVAANQIGIDFHRPNFRLKACVHYFGCSVNLGSTSQEQRADEIQVLVQKPIIRQSFDANHFSIMEEPCAFELGLAMTATLLRYHKRTQQPFTDTKAPADRSQGTLA</sequence>
<feature type="domain" description="Carrier" evidence="5">
    <location>
        <begin position="1058"/>
        <end position="1133"/>
    </location>
</feature>
<dbReference type="InterPro" id="IPR009081">
    <property type="entry name" value="PP-bd_ACP"/>
</dbReference>
<dbReference type="InterPro" id="IPR001242">
    <property type="entry name" value="Condensation_dom"/>
</dbReference>
<dbReference type="FunFam" id="3.30.300.30:FF:000010">
    <property type="entry name" value="Enterobactin synthetase component F"/>
    <property type="match status" value="2"/>
</dbReference>
<dbReference type="SUPFAM" id="SSF56801">
    <property type="entry name" value="Acetyl-CoA synthetase-like"/>
    <property type="match status" value="2"/>
</dbReference>
<dbReference type="InterPro" id="IPR001031">
    <property type="entry name" value="Thioesterase"/>
</dbReference>
<dbReference type="InterPro" id="IPR029058">
    <property type="entry name" value="AB_hydrolase_fold"/>
</dbReference>
<dbReference type="Pfam" id="PF00975">
    <property type="entry name" value="Thioesterase"/>
    <property type="match status" value="1"/>
</dbReference>
<dbReference type="Gene3D" id="2.30.38.10">
    <property type="entry name" value="Luciferase, Domain 3"/>
    <property type="match status" value="2"/>
</dbReference>
<dbReference type="Pfam" id="PF00550">
    <property type="entry name" value="PP-binding"/>
    <property type="match status" value="2"/>
</dbReference>
<evidence type="ECO:0000256" key="4">
    <source>
        <dbReference type="ARBA" id="ARBA00022553"/>
    </source>
</evidence>
<dbReference type="FunFam" id="3.40.50.12780:FF:000012">
    <property type="entry name" value="Non-ribosomal peptide synthetase"/>
    <property type="match status" value="2"/>
</dbReference>
<dbReference type="FunFam" id="1.10.1200.10:FF:000016">
    <property type="entry name" value="Non-ribosomal peptide synthase"/>
    <property type="match status" value="1"/>
</dbReference>
<dbReference type="CDD" id="cd05930">
    <property type="entry name" value="A_NRPS"/>
    <property type="match status" value="1"/>
</dbReference>
<dbReference type="PROSITE" id="PS00455">
    <property type="entry name" value="AMP_BINDING"/>
    <property type="match status" value="2"/>
</dbReference>
<dbReference type="SUPFAM" id="SSF47336">
    <property type="entry name" value="ACP-like"/>
    <property type="match status" value="2"/>
</dbReference>
<evidence type="ECO:0000313" key="6">
    <source>
        <dbReference type="EMBL" id="NKZ37386.1"/>
    </source>
</evidence>
<dbReference type="FunFam" id="3.30.559.10:FF:000012">
    <property type="entry name" value="Non-ribosomal peptide synthetase"/>
    <property type="match status" value="2"/>
</dbReference>
<dbReference type="CDD" id="cd19531">
    <property type="entry name" value="LCL_NRPS-like"/>
    <property type="match status" value="2"/>
</dbReference>
<dbReference type="Gene3D" id="3.30.300.30">
    <property type="match status" value="2"/>
</dbReference>
<dbReference type="SMART" id="SM00824">
    <property type="entry name" value="PKS_TE"/>
    <property type="match status" value="1"/>
</dbReference>
<dbReference type="InterPro" id="IPR020845">
    <property type="entry name" value="AMP-binding_CS"/>
</dbReference>
<organism evidence="6 7">
    <name type="scientific">Oleiagrimonas citrea</name>
    <dbReference type="NCBI Taxonomy" id="1665687"/>
    <lineage>
        <taxon>Bacteria</taxon>
        <taxon>Pseudomonadati</taxon>
        <taxon>Pseudomonadota</taxon>
        <taxon>Gammaproteobacteria</taxon>
        <taxon>Lysobacterales</taxon>
        <taxon>Rhodanobacteraceae</taxon>
        <taxon>Oleiagrimonas</taxon>
    </lineage>
</organism>
<dbReference type="Proteomes" id="UP000541636">
    <property type="component" value="Unassembled WGS sequence"/>
</dbReference>
<dbReference type="InterPro" id="IPR020802">
    <property type="entry name" value="TesA-like"/>
</dbReference>
<dbReference type="InterPro" id="IPR025110">
    <property type="entry name" value="AMP-bd_C"/>
</dbReference>
<evidence type="ECO:0000256" key="3">
    <source>
        <dbReference type="ARBA" id="ARBA00022450"/>
    </source>
</evidence>